<keyword evidence="1" id="KW-0238">DNA-binding</keyword>
<dbReference type="InterPro" id="IPR014710">
    <property type="entry name" value="RmlC-like_jellyroll"/>
</dbReference>
<dbReference type="InterPro" id="IPR010982">
    <property type="entry name" value="Lambda_DNA-bd_dom_sf"/>
</dbReference>
<feature type="domain" description="HTH cro/C1-type" evidence="2">
    <location>
        <begin position="37"/>
        <end position="91"/>
    </location>
</feature>
<gene>
    <name evidence="3" type="ORF">HNR65_003067</name>
</gene>
<dbReference type="GO" id="GO:0003677">
    <property type="term" value="F:DNA binding"/>
    <property type="evidence" value="ECO:0007669"/>
    <property type="project" value="UniProtKB-KW"/>
</dbReference>
<dbReference type="EMBL" id="JACDUS010000012">
    <property type="protein sequence ID" value="MBA2882712.1"/>
    <property type="molecule type" value="Genomic_DNA"/>
</dbReference>
<evidence type="ECO:0000313" key="4">
    <source>
        <dbReference type="Proteomes" id="UP000525298"/>
    </source>
</evidence>
<keyword evidence="4" id="KW-1185">Reference proteome</keyword>
<dbReference type="GO" id="GO:0005829">
    <property type="term" value="C:cytosol"/>
    <property type="evidence" value="ECO:0007669"/>
    <property type="project" value="TreeGrafter"/>
</dbReference>
<dbReference type="SUPFAM" id="SSF47413">
    <property type="entry name" value="lambda repressor-like DNA-binding domains"/>
    <property type="match status" value="1"/>
</dbReference>
<protein>
    <submittedName>
        <fullName evidence="3">Transcriptional regulator with XRE-family HTH domain</fullName>
    </submittedName>
</protein>
<dbReference type="PANTHER" id="PTHR46797:SF19">
    <property type="entry name" value="BLL2473 PROTEIN"/>
    <property type="match status" value="1"/>
</dbReference>
<dbReference type="InterPro" id="IPR011051">
    <property type="entry name" value="RmlC_Cupin_sf"/>
</dbReference>
<dbReference type="SUPFAM" id="SSF51182">
    <property type="entry name" value="RmlC-like cupins"/>
    <property type="match status" value="1"/>
</dbReference>
<organism evidence="3 4">
    <name type="scientific">Desulfosalsimonas propionicica</name>
    <dbReference type="NCBI Taxonomy" id="332175"/>
    <lineage>
        <taxon>Bacteria</taxon>
        <taxon>Pseudomonadati</taxon>
        <taxon>Thermodesulfobacteriota</taxon>
        <taxon>Desulfobacteria</taxon>
        <taxon>Desulfobacterales</taxon>
        <taxon>Desulfosalsimonadaceae</taxon>
        <taxon>Desulfosalsimonas</taxon>
    </lineage>
</organism>
<dbReference type="InterPro" id="IPR050807">
    <property type="entry name" value="TransReg_Diox_bact_type"/>
</dbReference>
<evidence type="ECO:0000256" key="1">
    <source>
        <dbReference type="ARBA" id="ARBA00023125"/>
    </source>
</evidence>
<dbReference type="SMART" id="SM00530">
    <property type="entry name" value="HTH_XRE"/>
    <property type="match status" value="1"/>
</dbReference>
<dbReference type="InterPro" id="IPR013096">
    <property type="entry name" value="Cupin_2"/>
</dbReference>
<proteinExistence type="predicted"/>
<dbReference type="InterPro" id="IPR001387">
    <property type="entry name" value="Cro/C1-type_HTH"/>
</dbReference>
<dbReference type="CDD" id="cd00093">
    <property type="entry name" value="HTH_XRE"/>
    <property type="match status" value="1"/>
</dbReference>
<dbReference type="PROSITE" id="PS50943">
    <property type="entry name" value="HTH_CROC1"/>
    <property type="match status" value="1"/>
</dbReference>
<accession>A0A7W0CBH5</accession>
<dbReference type="Pfam" id="PF01381">
    <property type="entry name" value="HTH_3"/>
    <property type="match status" value="1"/>
</dbReference>
<dbReference type="PANTHER" id="PTHR46797">
    <property type="entry name" value="HTH-TYPE TRANSCRIPTIONAL REGULATOR"/>
    <property type="match status" value="1"/>
</dbReference>
<dbReference type="Pfam" id="PF07883">
    <property type="entry name" value="Cupin_2"/>
    <property type="match status" value="1"/>
</dbReference>
<reference evidence="3 4" key="1">
    <citation type="submission" date="2020-07" db="EMBL/GenBank/DDBJ databases">
        <title>Genomic Encyclopedia of Type Strains, Phase IV (KMG-IV): sequencing the most valuable type-strain genomes for metagenomic binning, comparative biology and taxonomic classification.</title>
        <authorList>
            <person name="Goeker M."/>
        </authorList>
    </citation>
    <scope>NUCLEOTIDE SEQUENCE [LARGE SCALE GENOMIC DNA]</scope>
    <source>
        <strain evidence="3 4">DSM 17721</strain>
    </source>
</reference>
<sequence length="211" mass="23646">MVEHEKSAGYKDRYEVLTGNIEHGSGAVDVEAIGDRIRSIREEKGISYDEISALTGFDVDTLTRIEANEIQPQLGTLVKLSKALDSAFSRLLSGVGSRLYSVTRKHERMPVTRSTSPRGRKLYSYQSLAPEVQGRHMESLIVDLEENPDKELSVHDGEEFIFVLEGTVLVKIEKDEFELEPGDSVYYLSTTPHMVAAKKERARILAVLYEG</sequence>
<dbReference type="Proteomes" id="UP000525298">
    <property type="component" value="Unassembled WGS sequence"/>
</dbReference>
<dbReference type="GO" id="GO:0003700">
    <property type="term" value="F:DNA-binding transcription factor activity"/>
    <property type="evidence" value="ECO:0007669"/>
    <property type="project" value="TreeGrafter"/>
</dbReference>
<evidence type="ECO:0000313" key="3">
    <source>
        <dbReference type="EMBL" id="MBA2882712.1"/>
    </source>
</evidence>
<dbReference type="Gene3D" id="1.10.260.40">
    <property type="entry name" value="lambda repressor-like DNA-binding domains"/>
    <property type="match status" value="1"/>
</dbReference>
<dbReference type="CDD" id="cd02209">
    <property type="entry name" value="cupin_XRE_C"/>
    <property type="match status" value="1"/>
</dbReference>
<evidence type="ECO:0000259" key="2">
    <source>
        <dbReference type="PROSITE" id="PS50943"/>
    </source>
</evidence>
<comment type="caution">
    <text evidence="3">The sequence shown here is derived from an EMBL/GenBank/DDBJ whole genome shotgun (WGS) entry which is preliminary data.</text>
</comment>
<dbReference type="Gene3D" id="2.60.120.10">
    <property type="entry name" value="Jelly Rolls"/>
    <property type="match status" value="1"/>
</dbReference>
<dbReference type="RefSeq" id="WP_181552338.1">
    <property type="nucleotide sequence ID" value="NZ_JACDUS010000012.1"/>
</dbReference>
<name>A0A7W0CBH5_9BACT</name>
<dbReference type="AlphaFoldDB" id="A0A7W0CBH5"/>